<dbReference type="OrthoDB" id="9807879at2"/>
<feature type="domain" description="DUF362" evidence="1">
    <location>
        <begin position="40"/>
        <end position="233"/>
    </location>
</feature>
<protein>
    <recommendedName>
        <fullName evidence="1">DUF362 domain-containing protein</fullName>
    </recommendedName>
</protein>
<organism evidence="2 3">
    <name type="scientific">Dissulfuribacter thermophilus</name>
    <dbReference type="NCBI Taxonomy" id="1156395"/>
    <lineage>
        <taxon>Bacteria</taxon>
        <taxon>Pseudomonadati</taxon>
        <taxon>Thermodesulfobacteriota</taxon>
        <taxon>Dissulfuribacteria</taxon>
        <taxon>Dissulfuribacterales</taxon>
        <taxon>Dissulfuribacteraceae</taxon>
        <taxon>Dissulfuribacter</taxon>
    </lineage>
</organism>
<proteinExistence type="predicted"/>
<sequence>MDNTVSLLKQCDYQGVKLLKHSIEKLLRPINLPEVRGKKVLIKPNLLKPREVLATTEPVFLAAVVEIFCSKGATIMIADSPAFGSAEGVAQKNGHLQYLKHRGLKIQSLKDAKRVNLPSGVRIGLSRYALECDFIVNVPRLKAHCQFGITGSVKNLYGCVVGMRKALAHFLHGENHHLFGQIIADIPKVLPPVLTIFDGILSMSATGPSGGIPKKTGFIGASMDPFSMDTAVYELVGARPEEIPLWSISRELGERGAFIENIDFPLLKPEELRPIDFTFPRKLKSMSFNPIRLLKGRAKSLIRRIFP</sequence>
<dbReference type="Proteomes" id="UP000093080">
    <property type="component" value="Unassembled WGS sequence"/>
</dbReference>
<keyword evidence="3" id="KW-1185">Reference proteome</keyword>
<gene>
    <name evidence="2" type="ORF">DBT_0010</name>
</gene>
<dbReference type="InterPro" id="IPR007160">
    <property type="entry name" value="DUF362"/>
</dbReference>
<evidence type="ECO:0000313" key="2">
    <source>
        <dbReference type="EMBL" id="OCC16193.1"/>
    </source>
</evidence>
<dbReference type="Pfam" id="PF04015">
    <property type="entry name" value="DUF362"/>
    <property type="match status" value="1"/>
</dbReference>
<dbReference type="AlphaFoldDB" id="A0A1B9F8J1"/>
<dbReference type="EMBL" id="MAGO01000001">
    <property type="protein sequence ID" value="OCC16193.1"/>
    <property type="molecule type" value="Genomic_DNA"/>
</dbReference>
<reference evidence="2 3" key="1">
    <citation type="submission" date="2016-06" db="EMBL/GenBank/DDBJ databases">
        <title>Respiratory ammonification of nitrate coupled to the oxidation of elemental sulfur in deep-sea autotrophic thermophilic bacteria.</title>
        <authorList>
            <person name="Slobodkina G.B."/>
            <person name="Mardanov A.V."/>
            <person name="Ravin N.V."/>
            <person name="Frolova A.A."/>
            <person name="Viryasiv M.B."/>
            <person name="Chernyh N.A."/>
            <person name="Bonch-Osmolovskaya E.A."/>
            <person name="Slobodkin A.I."/>
        </authorList>
    </citation>
    <scope>NUCLEOTIDE SEQUENCE [LARGE SCALE GENOMIC DNA]</scope>
    <source>
        <strain evidence="2 3">S69</strain>
    </source>
</reference>
<evidence type="ECO:0000313" key="3">
    <source>
        <dbReference type="Proteomes" id="UP000093080"/>
    </source>
</evidence>
<dbReference type="STRING" id="1156395.DBT_0010"/>
<evidence type="ECO:0000259" key="1">
    <source>
        <dbReference type="Pfam" id="PF04015"/>
    </source>
</evidence>
<name>A0A1B9F8J1_9BACT</name>
<accession>A0A1B9F8J1</accession>
<dbReference type="RefSeq" id="WP_067615203.1">
    <property type="nucleotide sequence ID" value="NZ_MAGO01000001.1"/>
</dbReference>
<comment type="caution">
    <text evidence="2">The sequence shown here is derived from an EMBL/GenBank/DDBJ whole genome shotgun (WGS) entry which is preliminary data.</text>
</comment>